<evidence type="ECO:0000313" key="2">
    <source>
        <dbReference type="EMBL" id="MBT2331652.1"/>
    </source>
</evidence>
<protein>
    <submittedName>
        <fullName evidence="2">Com family DNA-binding transcriptional regulator</fullName>
    </submittedName>
</protein>
<sequence length="64" mass="7013">MMQEVRCGQCRRLLAKMLPPSEVQIKCPRCGAINHQKAVSLISQAPPSADDRGCHGKTTQSPRP</sequence>
<dbReference type="InterPro" id="IPR019294">
    <property type="entry name" value="Translation_reg_Com"/>
</dbReference>
<evidence type="ECO:0000313" key="3">
    <source>
        <dbReference type="Proteomes" id="UP000692896"/>
    </source>
</evidence>
<dbReference type="Proteomes" id="UP000692896">
    <property type="component" value="Unassembled WGS sequence"/>
</dbReference>
<proteinExistence type="predicted"/>
<evidence type="ECO:0000256" key="1">
    <source>
        <dbReference type="SAM" id="MobiDB-lite"/>
    </source>
</evidence>
<dbReference type="NCBIfam" id="TIGR01053">
    <property type="entry name" value="LSD1"/>
    <property type="match status" value="1"/>
</dbReference>
<gene>
    <name evidence="2" type="ORF">J7E47_23325</name>
</gene>
<name>A0A944DKS9_PSEFL</name>
<dbReference type="RefSeq" id="WP_214912877.1">
    <property type="nucleotide sequence ID" value="NZ_JAGGNX010000004.1"/>
</dbReference>
<dbReference type="EMBL" id="JAGGOB010000056">
    <property type="protein sequence ID" value="MBT2331652.1"/>
    <property type="molecule type" value="Genomic_DNA"/>
</dbReference>
<accession>A0A944DKS9</accession>
<reference evidence="2" key="1">
    <citation type="submission" date="2021-03" db="EMBL/GenBank/DDBJ databases">
        <title>Genomic analysis provides insights into the functional capacity of soil bacteria communities inhabiting an altitudinal gradient in the Atacama Desert.</title>
        <authorList>
            <person name="Gonzalez M."/>
            <person name="Maldonado J."/>
            <person name="Maza F."/>
            <person name="Hodar C."/>
            <person name="Cortes M."/>
            <person name="Palma R."/>
            <person name="Andreani C."/>
            <person name="Gaete A."/>
            <person name="Vasquez-Dean J."/>
            <person name="Acuna V."/>
            <person name="Aguado M."/>
            <person name="Mandakovic D."/>
            <person name="Latorre M."/>
            <person name="Orellana A."/>
            <person name="Gutierrez R."/>
            <person name="Montecino M."/>
            <person name="Allende M."/>
            <person name="Maass A."/>
            <person name="Cambiazo V."/>
        </authorList>
    </citation>
    <scope>NUCLEOTIDE SEQUENCE</scope>
    <source>
        <strain evidence="2">ISL-25</strain>
    </source>
</reference>
<dbReference type="Pfam" id="PF10122">
    <property type="entry name" value="Zn_ribbon_Com"/>
    <property type="match status" value="1"/>
</dbReference>
<comment type="caution">
    <text evidence="2">The sequence shown here is derived from an EMBL/GenBank/DDBJ whole genome shotgun (WGS) entry which is preliminary data.</text>
</comment>
<dbReference type="AlphaFoldDB" id="A0A944DKS9"/>
<keyword evidence="2" id="KW-0238">DNA-binding</keyword>
<dbReference type="GO" id="GO:0003677">
    <property type="term" value="F:DNA binding"/>
    <property type="evidence" value="ECO:0007669"/>
    <property type="project" value="UniProtKB-KW"/>
</dbReference>
<feature type="region of interest" description="Disordered" evidence="1">
    <location>
        <begin position="44"/>
        <end position="64"/>
    </location>
</feature>
<organism evidence="2 3">
    <name type="scientific">Pseudomonas fluorescens</name>
    <dbReference type="NCBI Taxonomy" id="294"/>
    <lineage>
        <taxon>Bacteria</taxon>
        <taxon>Pseudomonadati</taxon>
        <taxon>Pseudomonadota</taxon>
        <taxon>Gammaproteobacteria</taxon>
        <taxon>Pseudomonadales</taxon>
        <taxon>Pseudomonadaceae</taxon>
        <taxon>Pseudomonas</taxon>
    </lineage>
</organism>